<keyword evidence="1 2" id="KW-0807">Transducer</keyword>
<dbReference type="Pfam" id="PF00015">
    <property type="entry name" value="MCPsignal"/>
    <property type="match status" value="1"/>
</dbReference>
<dbReference type="Pfam" id="PF05651">
    <property type="entry name" value="Diacid_rec"/>
    <property type="match status" value="1"/>
</dbReference>
<dbReference type="InterPro" id="IPR008599">
    <property type="entry name" value="Diacid_rec"/>
</dbReference>
<dbReference type="Gene3D" id="1.10.287.950">
    <property type="entry name" value="Methyl-accepting chemotaxis protein"/>
    <property type="match status" value="1"/>
</dbReference>
<dbReference type="RefSeq" id="WP_125136839.1">
    <property type="nucleotide sequence ID" value="NZ_LR130778.1"/>
</dbReference>
<dbReference type="PANTHER" id="PTHR32089:SF112">
    <property type="entry name" value="LYSOZYME-LIKE PROTEIN-RELATED"/>
    <property type="match status" value="1"/>
</dbReference>
<dbReference type="GO" id="GO:0016020">
    <property type="term" value="C:membrane"/>
    <property type="evidence" value="ECO:0007669"/>
    <property type="project" value="InterPro"/>
</dbReference>
<dbReference type="InterPro" id="IPR004089">
    <property type="entry name" value="MCPsignal_dom"/>
</dbReference>
<evidence type="ECO:0000313" key="4">
    <source>
        <dbReference type="EMBL" id="VDN47549.1"/>
    </source>
</evidence>
<dbReference type="AlphaFoldDB" id="A0A3P7S4Z3"/>
<dbReference type="GO" id="GO:0007165">
    <property type="term" value="P:signal transduction"/>
    <property type="evidence" value="ECO:0007669"/>
    <property type="project" value="UniProtKB-KW"/>
</dbReference>
<dbReference type="Proteomes" id="UP000279029">
    <property type="component" value="Chromosome"/>
</dbReference>
<evidence type="ECO:0000256" key="1">
    <source>
        <dbReference type="ARBA" id="ARBA00023224"/>
    </source>
</evidence>
<reference evidence="4 5" key="1">
    <citation type="submission" date="2018-09" db="EMBL/GenBank/DDBJ databases">
        <authorList>
            <person name="Postec A."/>
        </authorList>
    </citation>
    <scope>NUCLEOTIDE SEQUENCE [LARGE SCALE GENOMIC DNA]</scope>
    <source>
        <strain evidence="4">70B-A</strain>
    </source>
</reference>
<gene>
    <name evidence="4" type="ORF">PATL70BA_1662</name>
</gene>
<dbReference type="PROSITE" id="PS50111">
    <property type="entry name" value="CHEMOTAXIS_TRANSDUC_2"/>
    <property type="match status" value="1"/>
</dbReference>
<protein>
    <submittedName>
        <fullName evidence="4">Chemotaxis protein</fullName>
    </submittedName>
</protein>
<evidence type="ECO:0000259" key="3">
    <source>
        <dbReference type="PROSITE" id="PS50111"/>
    </source>
</evidence>
<sequence>MYEFPTELAENIVLLLNKVTSENVNYMVEGGLIIASIQKNRIGTIHEGAKRIMAGEIEELAITAEDASKLTGVKEGYNGVVIYKGKNIGCIGISGNPARMKTLQKMASLIVQEEYEKFLSNIAKNKITESIANGIEEITKTIKEITDLSMENFHQMQIVEEQSNHVEGNLHDINGLLMKVNQLTYQTKLLGLNASIEAARAGEAGKGFKVVSEEIGKLSDNSNKAFEEIKAMLNDIKQSIEAIASEIRKNTIVAQEQTLALQSINNSIISIQSESSKLIEDIS</sequence>
<dbReference type="EMBL" id="LR130778">
    <property type="protein sequence ID" value="VDN47549.1"/>
    <property type="molecule type" value="Genomic_DNA"/>
</dbReference>
<keyword evidence="5" id="KW-1185">Reference proteome</keyword>
<feature type="domain" description="Methyl-accepting transducer" evidence="3">
    <location>
        <begin position="128"/>
        <end position="283"/>
    </location>
</feature>
<proteinExistence type="predicted"/>
<organism evidence="4 5">
    <name type="scientific">Petrocella atlantisensis</name>
    <dbReference type="NCBI Taxonomy" id="2173034"/>
    <lineage>
        <taxon>Bacteria</taxon>
        <taxon>Bacillati</taxon>
        <taxon>Bacillota</taxon>
        <taxon>Clostridia</taxon>
        <taxon>Lachnospirales</taxon>
        <taxon>Vallitaleaceae</taxon>
        <taxon>Petrocella</taxon>
    </lineage>
</organism>
<dbReference type="PANTHER" id="PTHR32089">
    <property type="entry name" value="METHYL-ACCEPTING CHEMOTAXIS PROTEIN MCPB"/>
    <property type="match status" value="1"/>
</dbReference>
<dbReference type="SUPFAM" id="SSF58104">
    <property type="entry name" value="Methyl-accepting chemotaxis protein (MCP) signaling domain"/>
    <property type="match status" value="1"/>
</dbReference>
<evidence type="ECO:0000313" key="5">
    <source>
        <dbReference type="Proteomes" id="UP000279029"/>
    </source>
</evidence>
<dbReference type="KEGG" id="cbar:PATL70BA_1662"/>
<evidence type="ECO:0000256" key="2">
    <source>
        <dbReference type="PROSITE-ProRule" id="PRU00284"/>
    </source>
</evidence>
<name>A0A3P7S4Z3_9FIRM</name>
<dbReference type="OrthoDB" id="3192at2"/>
<accession>A0A3P7S4Z3</accession>